<feature type="transmembrane region" description="Helical" evidence="4">
    <location>
        <begin position="6"/>
        <end position="25"/>
    </location>
</feature>
<sequence length="423" mass="46393">MVDWMSLLSVLVVTGCFLLLGRFIIRLGVMEREAIFNLSPPRMEIPSRPMIEVKNPFDLKLKSAKLTTCGKGIIDFVLSTTTACFVTFYWEVGKDAVDAILRDGGERQLRSNFDVSENNSSDSDSEEMVMMSAVPLEQVLRGSYSVRSFSELYDCGSDHEVIAESPSDLKHGSQGNSSLCSKDDIFTLVVTTEMADSLESQQPSDIVALLTAVQVSQSLSGILISSTERQFVQTADGNFYSLKKPSSESSGSVSQWKIQKPWMQGWCNGEISCVALACEAGRMVRTQDKISLRTRKLFVVESDDLEDVDSSTQHSQTSSTLVGSSAASLENKTVSASPSELVHAVCIVCRTLPVTRAFLPCRHACVCGLCFQQLSCCPMCRGVIQSYFKIQDEPFADTDESDASSELKRMTAGEILRGIFLPS</sequence>
<evidence type="ECO:0000313" key="7">
    <source>
        <dbReference type="Proteomes" id="UP001249851"/>
    </source>
</evidence>
<keyword evidence="4" id="KW-0812">Transmembrane</keyword>
<dbReference type="Proteomes" id="UP001249851">
    <property type="component" value="Unassembled WGS sequence"/>
</dbReference>
<dbReference type="Gene3D" id="3.30.40.10">
    <property type="entry name" value="Zinc/RING finger domain, C3HC4 (zinc finger)"/>
    <property type="match status" value="1"/>
</dbReference>
<reference evidence="6" key="1">
    <citation type="journal article" date="2023" name="G3 (Bethesda)">
        <title>Whole genome assembly and annotation of the endangered Caribbean coral Acropora cervicornis.</title>
        <authorList>
            <person name="Selwyn J.D."/>
            <person name="Vollmer S.V."/>
        </authorList>
    </citation>
    <scope>NUCLEOTIDE SEQUENCE</scope>
    <source>
        <strain evidence="6">K2</strain>
    </source>
</reference>
<dbReference type="EMBL" id="JARQWQ010000014">
    <property type="protein sequence ID" value="KAK2567488.1"/>
    <property type="molecule type" value="Genomic_DNA"/>
</dbReference>
<dbReference type="GO" id="GO:0008270">
    <property type="term" value="F:zinc ion binding"/>
    <property type="evidence" value="ECO:0007669"/>
    <property type="project" value="UniProtKB-KW"/>
</dbReference>
<dbReference type="GO" id="GO:0030308">
    <property type="term" value="P:negative regulation of cell growth"/>
    <property type="evidence" value="ECO:0007669"/>
    <property type="project" value="TreeGrafter"/>
</dbReference>
<gene>
    <name evidence="6" type="ORF">P5673_008311</name>
</gene>
<proteinExistence type="predicted"/>
<comment type="caution">
    <text evidence="6">The sequence shown here is derived from an EMBL/GenBank/DDBJ whole genome shotgun (WGS) entry which is preliminary data.</text>
</comment>
<evidence type="ECO:0000313" key="6">
    <source>
        <dbReference type="EMBL" id="KAK2567488.1"/>
    </source>
</evidence>
<protein>
    <recommendedName>
        <fullName evidence="5">RING-type domain-containing protein</fullName>
    </recommendedName>
</protein>
<evidence type="ECO:0000256" key="3">
    <source>
        <dbReference type="PROSITE-ProRule" id="PRU00175"/>
    </source>
</evidence>
<dbReference type="SUPFAM" id="SSF57850">
    <property type="entry name" value="RING/U-box"/>
    <property type="match status" value="1"/>
</dbReference>
<dbReference type="PANTHER" id="PTHR15379:SF2">
    <property type="entry name" value="CELL GROWTH REGULATOR WITH RING FINGER DOMAIN PROTEIN 1"/>
    <property type="match status" value="1"/>
</dbReference>
<keyword evidence="1 3" id="KW-0479">Metal-binding</keyword>
<dbReference type="Pfam" id="PF13920">
    <property type="entry name" value="zf-C3HC4_3"/>
    <property type="match status" value="1"/>
</dbReference>
<evidence type="ECO:0000259" key="5">
    <source>
        <dbReference type="PROSITE" id="PS50089"/>
    </source>
</evidence>
<dbReference type="InterPro" id="IPR013083">
    <property type="entry name" value="Znf_RING/FYVE/PHD"/>
</dbReference>
<dbReference type="InterPro" id="IPR042496">
    <property type="entry name" value="CGRF1"/>
</dbReference>
<dbReference type="AlphaFoldDB" id="A0AAD9QU93"/>
<keyword evidence="7" id="KW-1185">Reference proteome</keyword>
<evidence type="ECO:0000256" key="2">
    <source>
        <dbReference type="ARBA" id="ARBA00022833"/>
    </source>
</evidence>
<evidence type="ECO:0000256" key="1">
    <source>
        <dbReference type="ARBA" id="ARBA00022771"/>
    </source>
</evidence>
<accession>A0AAD9QU93</accession>
<dbReference type="PANTHER" id="PTHR15379">
    <property type="entry name" value="CELL GROWTH REGULATOR WITH RING FINGER DOMAIN PROTEIN 1"/>
    <property type="match status" value="1"/>
</dbReference>
<keyword evidence="1 3" id="KW-0863">Zinc-finger</keyword>
<reference evidence="6" key="2">
    <citation type="journal article" date="2023" name="Science">
        <title>Genomic signatures of disease resistance in endangered staghorn corals.</title>
        <authorList>
            <person name="Vollmer S.V."/>
            <person name="Selwyn J.D."/>
            <person name="Despard B.A."/>
            <person name="Roesel C.L."/>
        </authorList>
    </citation>
    <scope>NUCLEOTIDE SEQUENCE</scope>
    <source>
        <strain evidence="6">K2</strain>
    </source>
</reference>
<dbReference type="InterPro" id="IPR001841">
    <property type="entry name" value="Znf_RING"/>
</dbReference>
<evidence type="ECO:0000256" key="4">
    <source>
        <dbReference type="SAM" id="Phobius"/>
    </source>
</evidence>
<organism evidence="6 7">
    <name type="scientific">Acropora cervicornis</name>
    <name type="common">Staghorn coral</name>
    <dbReference type="NCBI Taxonomy" id="6130"/>
    <lineage>
        <taxon>Eukaryota</taxon>
        <taxon>Metazoa</taxon>
        <taxon>Cnidaria</taxon>
        <taxon>Anthozoa</taxon>
        <taxon>Hexacorallia</taxon>
        <taxon>Scleractinia</taxon>
        <taxon>Astrocoeniina</taxon>
        <taxon>Acroporidae</taxon>
        <taxon>Acropora</taxon>
    </lineage>
</organism>
<name>A0AAD9QU93_ACRCE</name>
<dbReference type="PROSITE" id="PS50089">
    <property type="entry name" value="ZF_RING_2"/>
    <property type="match status" value="1"/>
</dbReference>
<keyword evidence="4" id="KW-0472">Membrane</keyword>
<keyword evidence="4" id="KW-1133">Transmembrane helix</keyword>
<feature type="domain" description="RING-type" evidence="5">
    <location>
        <begin position="346"/>
        <end position="381"/>
    </location>
</feature>
<keyword evidence="2" id="KW-0862">Zinc</keyword>